<dbReference type="Gramene" id="EOX96904">
    <property type="protein sequence ID" value="EOX96904"/>
    <property type="gene ID" value="TCM_006046"/>
</dbReference>
<reference evidence="2 3" key="1">
    <citation type="journal article" date="2013" name="Genome Biol.">
        <title>The genome sequence of the most widely cultivated cacao type and its use to identify candidate genes regulating pod color.</title>
        <authorList>
            <person name="Motamayor J.C."/>
            <person name="Mockaitis K."/>
            <person name="Schmutz J."/>
            <person name="Haiminen N."/>
            <person name="Iii D.L."/>
            <person name="Cornejo O."/>
            <person name="Findley S.D."/>
            <person name="Zheng P."/>
            <person name="Utro F."/>
            <person name="Royaert S."/>
            <person name="Saski C."/>
            <person name="Jenkins J."/>
            <person name="Podicheti R."/>
            <person name="Zhao M."/>
            <person name="Scheffler B.E."/>
            <person name="Stack J.C."/>
            <person name="Feltus F.A."/>
            <person name="Mustiga G.M."/>
            <person name="Amores F."/>
            <person name="Phillips W."/>
            <person name="Marelli J.P."/>
            <person name="May G.D."/>
            <person name="Shapiro H."/>
            <person name="Ma J."/>
            <person name="Bustamante C.D."/>
            <person name="Schnell R.J."/>
            <person name="Main D."/>
            <person name="Gilbert D."/>
            <person name="Parida L."/>
            <person name="Kuhn D.N."/>
        </authorList>
    </citation>
    <scope>NUCLEOTIDE SEQUENCE [LARGE SCALE GENOMIC DNA]</scope>
    <source>
        <strain evidence="3">cv. Matina 1-6</strain>
    </source>
</reference>
<keyword evidence="3" id="KW-1185">Reference proteome</keyword>
<feature type="region of interest" description="Disordered" evidence="1">
    <location>
        <begin position="1"/>
        <end position="47"/>
    </location>
</feature>
<accession>A0A061DVS6</accession>
<evidence type="ECO:0000313" key="3">
    <source>
        <dbReference type="Proteomes" id="UP000026915"/>
    </source>
</evidence>
<dbReference type="AlphaFoldDB" id="A0A061DVS6"/>
<dbReference type="InParanoid" id="A0A061DVS6"/>
<name>A0A061DVS6_THECC</name>
<dbReference type="HOGENOM" id="CLU_1681064_0_0_1"/>
<dbReference type="Proteomes" id="UP000026915">
    <property type="component" value="Chromosome 2"/>
</dbReference>
<evidence type="ECO:0000313" key="2">
    <source>
        <dbReference type="EMBL" id="EOX96904.1"/>
    </source>
</evidence>
<organism evidence="2 3">
    <name type="scientific">Theobroma cacao</name>
    <name type="common">Cacao</name>
    <name type="synonym">Cocoa</name>
    <dbReference type="NCBI Taxonomy" id="3641"/>
    <lineage>
        <taxon>Eukaryota</taxon>
        <taxon>Viridiplantae</taxon>
        <taxon>Streptophyta</taxon>
        <taxon>Embryophyta</taxon>
        <taxon>Tracheophyta</taxon>
        <taxon>Spermatophyta</taxon>
        <taxon>Magnoliopsida</taxon>
        <taxon>eudicotyledons</taxon>
        <taxon>Gunneridae</taxon>
        <taxon>Pentapetalae</taxon>
        <taxon>rosids</taxon>
        <taxon>malvids</taxon>
        <taxon>Malvales</taxon>
        <taxon>Malvaceae</taxon>
        <taxon>Byttnerioideae</taxon>
        <taxon>Theobroma</taxon>
    </lineage>
</organism>
<proteinExistence type="predicted"/>
<dbReference type="EMBL" id="CM001880">
    <property type="protein sequence ID" value="EOX96904.1"/>
    <property type="molecule type" value="Genomic_DNA"/>
</dbReference>
<protein>
    <submittedName>
        <fullName evidence="2">Uncharacterized protein</fullName>
    </submittedName>
</protein>
<evidence type="ECO:0000256" key="1">
    <source>
        <dbReference type="SAM" id="MobiDB-lite"/>
    </source>
</evidence>
<gene>
    <name evidence="2" type="ORF">TCM_006046</name>
</gene>
<sequence>MSSTSGQGIPDTFPPRTTTSRPPPGSGGGSTSNTDVKDAVPPRTSTAAHARWCCFMSEREERIKREPVDISREQKVCNRIEERKKKKEIREGNRPKRAWRIKNRGYCGGEFVKKILLWVCNQAADIFAKEGLTRDNDLLEIAEGPLEGDASERRVQL</sequence>